<dbReference type="GO" id="GO:0015627">
    <property type="term" value="C:type II protein secretion system complex"/>
    <property type="evidence" value="ECO:0007669"/>
    <property type="project" value="InterPro"/>
</dbReference>
<evidence type="ECO:0000256" key="4">
    <source>
        <dbReference type="ARBA" id="ARBA00022475"/>
    </source>
</evidence>
<dbReference type="AlphaFoldDB" id="A0A1B9QVD6"/>
<reference evidence="12" key="1">
    <citation type="submission" date="2016-06" db="EMBL/GenBank/DDBJ databases">
        <authorList>
            <person name="Hehemann J.-H."/>
            <person name="Arevalo P."/>
            <person name="Datta M.S."/>
            <person name="Polz M.F."/>
        </authorList>
    </citation>
    <scope>NUCLEOTIDE SEQUENCE [LARGE SCALE GENOMIC DNA]</scope>
    <source>
        <strain evidence="12">9CSC122</strain>
    </source>
</reference>
<dbReference type="InterPro" id="IPR045584">
    <property type="entry name" value="Pilin-like"/>
</dbReference>
<dbReference type="GO" id="GO:0005886">
    <property type="term" value="C:plasma membrane"/>
    <property type="evidence" value="ECO:0007669"/>
    <property type="project" value="UniProtKB-SubCell"/>
</dbReference>
<dbReference type="EMBL" id="MAJZ01000872">
    <property type="protein sequence ID" value="OCH72852.1"/>
    <property type="molecule type" value="Genomic_DNA"/>
</dbReference>
<evidence type="ECO:0000256" key="10">
    <source>
        <dbReference type="SAM" id="MobiDB-lite"/>
    </source>
</evidence>
<dbReference type="InterPro" id="IPR010055">
    <property type="entry name" value="T2SS_protein-GspJ"/>
</dbReference>
<dbReference type="Gene3D" id="3.10.610.10">
    <property type="entry name" value="GSPII I/J protein-like"/>
    <property type="match status" value="1"/>
</dbReference>
<evidence type="ECO:0000256" key="8">
    <source>
        <dbReference type="ARBA" id="ARBA00022989"/>
    </source>
</evidence>
<evidence type="ECO:0000256" key="9">
    <source>
        <dbReference type="ARBA" id="ARBA00023136"/>
    </source>
</evidence>
<evidence type="ECO:0000256" key="2">
    <source>
        <dbReference type="ARBA" id="ARBA00011084"/>
    </source>
</evidence>
<dbReference type="Pfam" id="PF11612">
    <property type="entry name" value="T2SSJ"/>
    <property type="match status" value="1"/>
</dbReference>
<dbReference type="Proteomes" id="UP000093173">
    <property type="component" value="Unassembled WGS sequence"/>
</dbReference>
<evidence type="ECO:0000256" key="3">
    <source>
        <dbReference type="ARBA" id="ARBA00021539"/>
    </source>
</evidence>
<dbReference type="SUPFAM" id="SSF54523">
    <property type="entry name" value="Pili subunits"/>
    <property type="match status" value="1"/>
</dbReference>
<dbReference type="PROSITE" id="PS00409">
    <property type="entry name" value="PROKAR_NTER_METHYL"/>
    <property type="match status" value="1"/>
</dbReference>
<dbReference type="PANTHER" id="PTHR39583:SF2">
    <property type="entry name" value="TYPE II SECRETION SYSTEM PROTEIN J"/>
    <property type="match status" value="1"/>
</dbReference>
<dbReference type="InterPro" id="IPR012902">
    <property type="entry name" value="N_methyl_site"/>
</dbReference>
<comment type="subcellular location">
    <subcellularLocation>
        <location evidence="1">Cell inner membrane</location>
        <topology evidence="1">Single-pass membrane protein</topology>
    </subcellularLocation>
</comment>
<comment type="caution">
    <text evidence="11">The sequence shown here is derived from an EMBL/GenBank/DDBJ whole genome shotgun (WGS) entry which is preliminary data.</text>
</comment>
<protein>
    <recommendedName>
        <fullName evidence="3">Type II secretion system protein J</fullName>
    </recommendedName>
</protein>
<evidence type="ECO:0000256" key="5">
    <source>
        <dbReference type="ARBA" id="ARBA00022481"/>
    </source>
</evidence>
<comment type="similarity">
    <text evidence="2">Belongs to the GSP J family.</text>
</comment>
<dbReference type="PANTHER" id="PTHR39583">
    <property type="entry name" value="TYPE II SECRETION SYSTEM PROTEIN J-RELATED"/>
    <property type="match status" value="1"/>
</dbReference>
<evidence type="ECO:0000313" key="11">
    <source>
        <dbReference type="EMBL" id="OCH72852.1"/>
    </source>
</evidence>
<keyword evidence="5" id="KW-0488">Methylation</keyword>
<keyword evidence="7" id="KW-0812">Transmembrane</keyword>
<dbReference type="NCBIfam" id="TIGR02532">
    <property type="entry name" value="IV_pilin_GFxxxE"/>
    <property type="match status" value="1"/>
</dbReference>
<dbReference type="GO" id="GO:0015628">
    <property type="term" value="P:protein secretion by the type II secretion system"/>
    <property type="evidence" value="ECO:0007669"/>
    <property type="project" value="InterPro"/>
</dbReference>
<feature type="compositionally biased region" description="Acidic residues" evidence="10">
    <location>
        <begin position="265"/>
        <end position="281"/>
    </location>
</feature>
<dbReference type="InterPro" id="IPR051621">
    <property type="entry name" value="T2SS_protein_J"/>
</dbReference>
<organism evidence="11 12">
    <name type="scientific">Vibrio genomosp. F10</name>
    <dbReference type="NCBI Taxonomy" id="723171"/>
    <lineage>
        <taxon>Bacteria</taxon>
        <taxon>Pseudomonadati</taxon>
        <taxon>Pseudomonadota</taxon>
        <taxon>Gammaproteobacteria</taxon>
        <taxon>Vibrionales</taxon>
        <taxon>Vibrionaceae</taxon>
        <taxon>Vibrio</taxon>
    </lineage>
</organism>
<dbReference type="Gene3D" id="2.10.70.20">
    <property type="entry name" value="gspk-gspi-gspj complex like domains"/>
    <property type="match status" value="1"/>
</dbReference>
<keyword evidence="6" id="KW-0997">Cell inner membrane</keyword>
<feature type="region of interest" description="Disordered" evidence="10">
    <location>
        <begin position="252"/>
        <end position="281"/>
    </location>
</feature>
<dbReference type="Pfam" id="PF07963">
    <property type="entry name" value="N_methyl"/>
    <property type="match status" value="1"/>
</dbReference>
<dbReference type="NCBIfam" id="TIGR01711">
    <property type="entry name" value="gspJ"/>
    <property type="match status" value="1"/>
</dbReference>
<evidence type="ECO:0000313" key="12">
    <source>
        <dbReference type="Proteomes" id="UP000093173"/>
    </source>
</evidence>
<accession>A0A1B9QVD6</accession>
<evidence type="ECO:0000256" key="7">
    <source>
        <dbReference type="ARBA" id="ARBA00022692"/>
    </source>
</evidence>
<keyword evidence="8" id="KW-1133">Transmembrane helix</keyword>
<keyword evidence="9" id="KW-0472">Membrane</keyword>
<keyword evidence="4" id="KW-1003">Cell membrane</keyword>
<dbReference type="RefSeq" id="WP_065577336.1">
    <property type="nucleotide sequence ID" value="NZ_JBNGCH010000872.1"/>
</dbReference>
<name>A0A1B9QVD6_9VIBR</name>
<gene>
    <name evidence="11" type="ORF">A6E14_00595</name>
</gene>
<evidence type="ECO:0000256" key="6">
    <source>
        <dbReference type="ARBA" id="ARBA00022519"/>
    </source>
</evidence>
<keyword evidence="12" id="KW-1185">Reference proteome</keyword>
<sequence>MCLSKVMFRSKAMSLNKMSRRNRFRSNVSCSKQNVSRSTQIARKAQQGFTLLEVLIAMAIFAALSVSAYQVVDQVRMSNAISLERGDRLKELQRSLVVMDSDFRQMATRQFRTNGEAGGELSEVQLLQWKDYLLESDGKGVLFTRLGWHNPQQQFPRGETLKVGYRIKETTLERVWWRYPDTPAGQQPIITPILTDVESFSMRFYSKGTWSDKWEAAQTLPEAVALELELTDYAKIERVYLVASGEIVLSEDDQEDRDSFKNDSSDDDASSDEEGSDEPSE</sequence>
<evidence type="ECO:0000256" key="1">
    <source>
        <dbReference type="ARBA" id="ARBA00004377"/>
    </source>
</evidence>
<proteinExistence type="inferred from homology"/>